<comment type="function">
    <text evidence="3">Catalyzes the isomerization between 2-isopropylmalate and 3-isopropylmalate, via the formation of 2-isopropylmaleate.</text>
</comment>
<evidence type="ECO:0000256" key="8">
    <source>
        <dbReference type="ARBA" id="ARBA00022605"/>
    </source>
</evidence>
<evidence type="ECO:0000256" key="10">
    <source>
        <dbReference type="ARBA" id="ARBA00023004"/>
    </source>
</evidence>
<keyword evidence="8" id="KW-0028">Amino-acid biosynthesis</keyword>
<evidence type="ECO:0000256" key="2">
    <source>
        <dbReference type="ARBA" id="ARBA00001966"/>
    </source>
</evidence>
<keyword evidence="6" id="KW-0432">Leucine biosynthesis</keyword>
<dbReference type="Gene3D" id="3.30.499.10">
    <property type="entry name" value="Aconitase, domain 3"/>
    <property type="match status" value="1"/>
</dbReference>
<sequence length="121" mass="13067">CTNSRIEDLREVAAFVKGKKKADHVEVWIVPGSKQVETQAIKEGLDKVFQEAGFGLREPGCSACLGMNEDKIPAGKYCISTSNRNFEGRQGPNARTMLASPLSAAAAAIEGKIVDIRHHLS</sequence>
<dbReference type="PANTHER" id="PTHR43822">
    <property type="entry name" value="HOMOACONITASE, MITOCHONDRIAL-RELATED"/>
    <property type="match status" value="1"/>
</dbReference>
<proteinExistence type="predicted"/>
<reference evidence="15" key="1">
    <citation type="journal article" date="2021" name="PeerJ">
        <title>Extensive microbial diversity within the chicken gut microbiome revealed by metagenomics and culture.</title>
        <authorList>
            <person name="Gilroy R."/>
            <person name="Ravi A."/>
            <person name="Getino M."/>
            <person name="Pursley I."/>
            <person name="Horton D.L."/>
            <person name="Alikhan N.F."/>
            <person name="Baker D."/>
            <person name="Gharbi K."/>
            <person name="Hall N."/>
            <person name="Watson M."/>
            <person name="Adriaenssens E.M."/>
            <person name="Foster-Nyarko E."/>
            <person name="Jarju S."/>
            <person name="Secka A."/>
            <person name="Antonio M."/>
            <person name="Oren A."/>
            <person name="Chaudhuri R.R."/>
            <person name="La Ragione R."/>
            <person name="Hildebrand F."/>
            <person name="Pallen M.J."/>
        </authorList>
    </citation>
    <scope>NUCLEOTIDE SEQUENCE</scope>
    <source>
        <strain evidence="15">1719</strain>
    </source>
</reference>
<dbReference type="EMBL" id="DXEZ01000229">
    <property type="protein sequence ID" value="HIX55034.1"/>
    <property type="molecule type" value="Genomic_DNA"/>
</dbReference>
<evidence type="ECO:0000256" key="12">
    <source>
        <dbReference type="ARBA" id="ARBA00023239"/>
    </source>
</evidence>
<keyword evidence="9" id="KW-0479">Metal-binding</keyword>
<comment type="caution">
    <text evidence="15">The sequence shown here is derived from an EMBL/GenBank/DDBJ whole genome shotgun (WGS) entry which is preliminary data.</text>
</comment>
<keyword evidence="11" id="KW-0411">Iron-sulfur</keyword>
<evidence type="ECO:0000256" key="7">
    <source>
        <dbReference type="ARBA" id="ARBA00022485"/>
    </source>
</evidence>
<dbReference type="Pfam" id="PF00330">
    <property type="entry name" value="Aconitase"/>
    <property type="match status" value="1"/>
</dbReference>
<evidence type="ECO:0000256" key="13">
    <source>
        <dbReference type="ARBA" id="ARBA00023304"/>
    </source>
</evidence>
<dbReference type="GO" id="GO:0003861">
    <property type="term" value="F:3-isopropylmalate dehydratase activity"/>
    <property type="evidence" value="ECO:0007669"/>
    <property type="project" value="UniProtKB-EC"/>
</dbReference>
<dbReference type="GO" id="GO:0051539">
    <property type="term" value="F:4 iron, 4 sulfur cluster binding"/>
    <property type="evidence" value="ECO:0007669"/>
    <property type="project" value="UniProtKB-KW"/>
</dbReference>
<keyword evidence="12 15" id="KW-0456">Lyase</keyword>
<evidence type="ECO:0000256" key="3">
    <source>
        <dbReference type="ARBA" id="ARBA00002695"/>
    </source>
</evidence>
<evidence type="ECO:0000256" key="11">
    <source>
        <dbReference type="ARBA" id="ARBA00023014"/>
    </source>
</evidence>
<feature type="non-terminal residue" evidence="15">
    <location>
        <position position="1"/>
    </location>
</feature>
<dbReference type="InterPro" id="IPR001030">
    <property type="entry name" value="Acoase/IPM_deHydtase_lsu_aba"/>
</dbReference>
<dbReference type="InterPro" id="IPR018136">
    <property type="entry name" value="Aconitase_4Fe-4S_BS"/>
</dbReference>
<comment type="catalytic activity">
    <reaction evidence="1">
        <text>(2R,3S)-3-isopropylmalate = (2S)-2-isopropylmalate</text>
        <dbReference type="Rhea" id="RHEA:32287"/>
        <dbReference type="ChEBI" id="CHEBI:1178"/>
        <dbReference type="ChEBI" id="CHEBI:35121"/>
        <dbReference type="EC" id="4.2.1.33"/>
    </reaction>
</comment>
<evidence type="ECO:0000256" key="1">
    <source>
        <dbReference type="ARBA" id="ARBA00000491"/>
    </source>
</evidence>
<dbReference type="AlphaFoldDB" id="A0A9D1W9C0"/>
<dbReference type="InterPro" id="IPR050067">
    <property type="entry name" value="IPM_dehydratase_rel_enz"/>
</dbReference>
<dbReference type="PROSITE" id="PS01244">
    <property type="entry name" value="ACONITASE_2"/>
    <property type="match status" value="1"/>
</dbReference>
<dbReference type="Proteomes" id="UP000824156">
    <property type="component" value="Unassembled WGS sequence"/>
</dbReference>
<dbReference type="InterPro" id="IPR015931">
    <property type="entry name" value="Acnase/IPM_dHydase_lsu_aba_1/3"/>
</dbReference>
<keyword evidence="7" id="KW-0004">4Fe-4S</keyword>
<evidence type="ECO:0000313" key="16">
    <source>
        <dbReference type="Proteomes" id="UP000824156"/>
    </source>
</evidence>
<dbReference type="GO" id="GO:0009098">
    <property type="term" value="P:L-leucine biosynthetic process"/>
    <property type="evidence" value="ECO:0007669"/>
    <property type="project" value="UniProtKB-KW"/>
</dbReference>
<evidence type="ECO:0000313" key="15">
    <source>
        <dbReference type="EMBL" id="HIX55034.1"/>
    </source>
</evidence>
<comment type="cofactor">
    <cofactor evidence="2">
        <name>[4Fe-4S] cluster</name>
        <dbReference type="ChEBI" id="CHEBI:49883"/>
    </cofactor>
</comment>
<evidence type="ECO:0000256" key="6">
    <source>
        <dbReference type="ARBA" id="ARBA00022430"/>
    </source>
</evidence>
<keyword evidence="13" id="KW-0100">Branched-chain amino acid biosynthesis</keyword>
<reference evidence="15" key="2">
    <citation type="submission" date="2021-04" db="EMBL/GenBank/DDBJ databases">
        <authorList>
            <person name="Gilroy R."/>
        </authorList>
    </citation>
    <scope>NUCLEOTIDE SEQUENCE</scope>
    <source>
        <strain evidence="15">1719</strain>
    </source>
</reference>
<evidence type="ECO:0000256" key="9">
    <source>
        <dbReference type="ARBA" id="ARBA00022723"/>
    </source>
</evidence>
<keyword evidence="10" id="KW-0408">Iron</keyword>
<accession>A0A9D1W9C0</accession>
<gene>
    <name evidence="15" type="ORF">H9853_08410</name>
</gene>
<dbReference type="EC" id="4.2.1.33" evidence="5"/>
<evidence type="ECO:0000256" key="5">
    <source>
        <dbReference type="ARBA" id="ARBA00011998"/>
    </source>
</evidence>
<organism evidence="15 16">
    <name type="scientific">Candidatus Sphingobacterium stercoripullorum</name>
    <dbReference type="NCBI Taxonomy" id="2838759"/>
    <lineage>
        <taxon>Bacteria</taxon>
        <taxon>Pseudomonadati</taxon>
        <taxon>Bacteroidota</taxon>
        <taxon>Sphingobacteriia</taxon>
        <taxon>Sphingobacteriales</taxon>
        <taxon>Sphingobacteriaceae</taxon>
        <taxon>Sphingobacterium</taxon>
    </lineage>
</organism>
<dbReference type="SUPFAM" id="SSF53732">
    <property type="entry name" value="Aconitase iron-sulfur domain"/>
    <property type="match status" value="1"/>
</dbReference>
<dbReference type="PANTHER" id="PTHR43822:SF9">
    <property type="entry name" value="3-ISOPROPYLMALATE DEHYDRATASE"/>
    <property type="match status" value="1"/>
</dbReference>
<protein>
    <recommendedName>
        <fullName evidence="5">3-isopropylmalate dehydratase</fullName>
        <ecNumber evidence="5">4.2.1.33</ecNumber>
    </recommendedName>
</protein>
<dbReference type="GO" id="GO:0046872">
    <property type="term" value="F:metal ion binding"/>
    <property type="evidence" value="ECO:0007669"/>
    <property type="project" value="UniProtKB-KW"/>
</dbReference>
<comment type="pathway">
    <text evidence="4">Amino-acid biosynthesis; L-leucine biosynthesis; L-leucine from 3-methyl-2-oxobutanoate: step 2/4.</text>
</comment>
<evidence type="ECO:0000256" key="4">
    <source>
        <dbReference type="ARBA" id="ARBA00004729"/>
    </source>
</evidence>
<evidence type="ECO:0000259" key="14">
    <source>
        <dbReference type="Pfam" id="PF00330"/>
    </source>
</evidence>
<name>A0A9D1W9C0_9SPHI</name>
<dbReference type="InterPro" id="IPR036008">
    <property type="entry name" value="Aconitase_4Fe-4S_dom"/>
</dbReference>
<feature type="domain" description="Aconitase/3-isopropylmalate dehydratase large subunit alpha/beta/alpha" evidence="14">
    <location>
        <begin position="1"/>
        <end position="111"/>
    </location>
</feature>